<comment type="caution">
    <text evidence="1">The sequence shown here is derived from an EMBL/GenBank/DDBJ whole genome shotgun (WGS) entry which is preliminary data.</text>
</comment>
<sequence>MLKQTPFALRQVARGYGTELRAVGLYIHPGTEHGGREKHSCVALGMRDTHALLGRTGEERPPRSIMLPLGRCSTAEEVTEDSAHSSLFAATALPSPHYGEVTKTKGYPRG</sequence>
<dbReference type="EMBL" id="BMPU01000006">
    <property type="protein sequence ID" value="GGM57875.1"/>
    <property type="molecule type" value="Genomic_DNA"/>
</dbReference>
<gene>
    <name evidence="1" type="ORF">GCM10007088_15960</name>
</gene>
<protein>
    <submittedName>
        <fullName evidence="1">Uncharacterized protein</fullName>
    </submittedName>
</protein>
<evidence type="ECO:0000313" key="1">
    <source>
        <dbReference type="EMBL" id="GGM57875.1"/>
    </source>
</evidence>
<dbReference type="Proteomes" id="UP000653477">
    <property type="component" value="Unassembled WGS sequence"/>
</dbReference>
<name>A0ABQ2H8X9_9PORP</name>
<proteinExistence type="predicted"/>
<keyword evidence="2" id="KW-1185">Reference proteome</keyword>
<evidence type="ECO:0000313" key="2">
    <source>
        <dbReference type="Proteomes" id="UP000653477"/>
    </source>
</evidence>
<organism evidence="1 2">
    <name type="scientific">Porphyromonas pasteri</name>
    <dbReference type="NCBI Taxonomy" id="1583331"/>
    <lineage>
        <taxon>Bacteria</taxon>
        <taxon>Pseudomonadati</taxon>
        <taxon>Bacteroidota</taxon>
        <taxon>Bacteroidia</taxon>
        <taxon>Bacteroidales</taxon>
        <taxon>Porphyromonadaceae</taxon>
        <taxon>Porphyromonas</taxon>
    </lineage>
</organism>
<reference evidence="2" key="1">
    <citation type="journal article" date="2019" name="Int. J. Syst. Evol. Microbiol.">
        <title>The Global Catalogue of Microorganisms (GCM) 10K type strain sequencing project: providing services to taxonomists for standard genome sequencing and annotation.</title>
        <authorList>
            <consortium name="The Broad Institute Genomics Platform"/>
            <consortium name="The Broad Institute Genome Sequencing Center for Infectious Disease"/>
            <person name="Wu L."/>
            <person name="Ma J."/>
        </authorList>
    </citation>
    <scope>NUCLEOTIDE SEQUENCE [LARGE SCALE GENOMIC DNA]</scope>
    <source>
        <strain evidence="2">JCM 30531</strain>
    </source>
</reference>
<accession>A0ABQ2H8X9</accession>